<accession>X1F3V9</accession>
<protein>
    <submittedName>
        <fullName evidence="1">Uncharacterized protein</fullName>
    </submittedName>
</protein>
<evidence type="ECO:0000313" key="1">
    <source>
        <dbReference type="EMBL" id="GAH40331.1"/>
    </source>
</evidence>
<reference evidence="1" key="1">
    <citation type="journal article" date="2014" name="Front. Microbiol.">
        <title>High frequency of phylogenetically diverse reductive dehalogenase-homologous genes in deep subseafloor sedimentary metagenomes.</title>
        <authorList>
            <person name="Kawai M."/>
            <person name="Futagami T."/>
            <person name="Toyoda A."/>
            <person name="Takaki Y."/>
            <person name="Nishi S."/>
            <person name="Hori S."/>
            <person name="Arai W."/>
            <person name="Tsubouchi T."/>
            <person name="Morono Y."/>
            <person name="Uchiyama I."/>
            <person name="Ito T."/>
            <person name="Fujiyama A."/>
            <person name="Inagaki F."/>
            <person name="Takami H."/>
        </authorList>
    </citation>
    <scope>NUCLEOTIDE SEQUENCE</scope>
    <source>
        <strain evidence="1">Expedition CK06-06</strain>
    </source>
</reference>
<dbReference type="EMBL" id="BARU01011031">
    <property type="protein sequence ID" value="GAH40331.1"/>
    <property type="molecule type" value="Genomic_DNA"/>
</dbReference>
<name>X1F3V9_9ZZZZ</name>
<gene>
    <name evidence="1" type="ORF">S03H2_20836</name>
</gene>
<organism evidence="1">
    <name type="scientific">marine sediment metagenome</name>
    <dbReference type="NCBI Taxonomy" id="412755"/>
    <lineage>
        <taxon>unclassified sequences</taxon>
        <taxon>metagenomes</taxon>
        <taxon>ecological metagenomes</taxon>
    </lineage>
</organism>
<proteinExistence type="predicted"/>
<dbReference type="AlphaFoldDB" id="X1F3V9"/>
<feature type="non-terminal residue" evidence="1">
    <location>
        <position position="1"/>
    </location>
</feature>
<sequence>EYMYKEQGIQINVEVDSQAKPMDEELRVFCSER</sequence>
<comment type="caution">
    <text evidence="1">The sequence shown here is derived from an EMBL/GenBank/DDBJ whole genome shotgun (WGS) entry which is preliminary data.</text>
</comment>